<name>A0A6A6F2D8_9PEZI</name>
<proteinExistence type="predicted"/>
<evidence type="ECO:0000313" key="3">
    <source>
        <dbReference type="Proteomes" id="UP000799539"/>
    </source>
</evidence>
<protein>
    <recommendedName>
        <fullName evidence="4">Apple domain-containing protein</fullName>
    </recommendedName>
</protein>
<evidence type="ECO:0008006" key="4">
    <source>
        <dbReference type="Google" id="ProtNLM"/>
    </source>
</evidence>
<dbReference type="Proteomes" id="UP000799539">
    <property type="component" value="Unassembled WGS sequence"/>
</dbReference>
<dbReference type="Gene3D" id="3.50.4.10">
    <property type="entry name" value="Hepatocyte Growth Factor"/>
    <property type="match status" value="1"/>
</dbReference>
<dbReference type="EMBL" id="ML992692">
    <property type="protein sequence ID" value="KAF2208638.1"/>
    <property type="molecule type" value="Genomic_DNA"/>
</dbReference>
<sequence>MSSSGQFKIDHSCCHYTQPAATMKMLSMLLLSFVLSTTALVHGIDCQTTAQPNTTDTNLALPSTSSFIENNTEPAVPTPEQVGIIRRQDDVSPWFWSGGCPTYNEQVITTTTGWRYRIRCGIDSNAPGSAGGEVRSFDQCANMCHNGTWPNCNAVVYAPSNRQCYEKRLGSQWSTNQNSRVLLAEQVGPPLPSVIPTTTRTFTPPAATAIFTSIVRITSTLISAYLVPVTSITSRTATFITSGTLTATRTSILPDTTILVTSLQVIPSTIVTTQTIPIVVSSLTTRTIITVVPTTIVATAPAVSVVTGTRTVLAENVQTVIPVQTFQVTVTATAG</sequence>
<reference evidence="2" key="1">
    <citation type="journal article" date="2020" name="Stud. Mycol.">
        <title>101 Dothideomycetes genomes: a test case for predicting lifestyles and emergence of pathogens.</title>
        <authorList>
            <person name="Haridas S."/>
            <person name="Albert R."/>
            <person name="Binder M."/>
            <person name="Bloem J."/>
            <person name="Labutti K."/>
            <person name="Salamov A."/>
            <person name="Andreopoulos B."/>
            <person name="Baker S."/>
            <person name="Barry K."/>
            <person name="Bills G."/>
            <person name="Bluhm B."/>
            <person name="Cannon C."/>
            <person name="Castanera R."/>
            <person name="Culley D."/>
            <person name="Daum C."/>
            <person name="Ezra D."/>
            <person name="Gonzalez J."/>
            <person name="Henrissat B."/>
            <person name="Kuo A."/>
            <person name="Liang C."/>
            <person name="Lipzen A."/>
            <person name="Lutzoni F."/>
            <person name="Magnuson J."/>
            <person name="Mondo S."/>
            <person name="Nolan M."/>
            <person name="Ohm R."/>
            <person name="Pangilinan J."/>
            <person name="Park H.-J."/>
            <person name="Ramirez L."/>
            <person name="Alfaro M."/>
            <person name="Sun H."/>
            <person name="Tritt A."/>
            <person name="Yoshinaga Y."/>
            <person name="Zwiers L.-H."/>
            <person name="Turgeon B."/>
            <person name="Goodwin S."/>
            <person name="Spatafora J."/>
            <person name="Crous P."/>
            <person name="Grigoriev I."/>
        </authorList>
    </citation>
    <scope>NUCLEOTIDE SEQUENCE</scope>
    <source>
        <strain evidence="2">SCOH1-5</strain>
    </source>
</reference>
<keyword evidence="1" id="KW-0732">Signal</keyword>
<feature type="signal peptide" evidence="1">
    <location>
        <begin position="1"/>
        <end position="43"/>
    </location>
</feature>
<dbReference type="AlphaFoldDB" id="A0A6A6F2D8"/>
<keyword evidence="3" id="KW-1185">Reference proteome</keyword>
<feature type="chain" id="PRO_5025509554" description="Apple domain-containing protein" evidence="1">
    <location>
        <begin position="44"/>
        <end position="335"/>
    </location>
</feature>
<accession>A0A6A6F2D8</accession>
<gene>
    <name evidence="2" type="ORF">CERZMDRAFT_101090</name>
</gene>
<evidence type="ECO:0000313" key="2">
    <source>
        <dbReference type="EMBL" id="KAF2208638.1"/>
    </source>
</evidence>
<organism evidence="2 3">
    <name type="scientific">Cercospora zeae-maydis SCOH1-5</name>
    <dbReference type="NCBI Taxonomy" id="717836"/>
    <lineage>
        <taxon>Eukaryota</taxon>
        <taxon>Fungi</taxon>
        <taxon>Dikarya</taxon>
        <taxon>Ascomycota</taxon>
        <taxon>Pezizomycotina</taxon>
        <taxon>Dothideomycetes</taxon>
        <taxon>Dothideomycetidae</taxon>
        <taxon>Mycosphaerellales</taxon>
        <taxon>Mycosphaerellaceae</taxon>
        <taxon>Cercospora</taxon>
    </lineage>
</organism>
<evidence type="ECO:0000256" key="1">
    <source>
        <dbReference type="SAM" id="SignalP"/>
    </source>
</evidence>
<dbReference type="SUPFAM" id="SSF57414">
    <property type="entry name" value="Hairpin loop containing domain-like"/>
    <property type="match status" value="1"/>
</dbReference>